<dbReference type="InterPro" id="IPR052061">
    <property type="entry name" value="PTE-AB_protein"/>
</dbReference>
<dbReference type="RefSeq" id="WP_053783858.1">
    <property type="nucleotide sequence ID" value="NZ_LITU01000081.1"/>
</dbReference>
<dbReference type="OrthoDB" id="2139465at2"/>
<dbReference type="GO" id="GO:0016289">
    <property type="term" value="F:acyl-CoA hydrolase activity"/>
    <property type="evidence" value="ECO:0007669"/>
    <property type="project" value="UniProtKB-ARBA"/>
</dbReference>
<reference evidence="3 4" key="1">
    <citation type="submission" date="2015-08" db="EMBL/GenBank/DDBJ databases">
        <title>Draft genome sequence of cellulolytic and xylanolytic Paenibacillus sp. A59, isolated from a decaying forest soil from Patagonia, Argentina.</title>
        <authorList>
            <person name="Ghio S."/>
            <person name="Caceres A.M."/>
            <person name="Talia P."/>
            <person name="Grasso D."/>
            <person name="Campos E."/>
        </authorList>
    </citation>
    <scope>NUCLEOTIDE SEQUENCE [LARGE SCALE GENOMIC DNA]</scope>
    <source>
        <strain evidence="3 4">A59</strain>
    </source>
</reference>
<dbReference type="AlphaFoldDB" id="A0A0M9BKX0"/>
<dbReference type="PATRIC" id="fig|1705561.3.peg.5881"/>
<evidence type="ECO:0000259" key="2">
    <source>
        <dbReference type="Pfam" id="PF03061"/>
    </source>
</evidence>
<proteinExistence type="predicted"/>
<keyword evidence="1" id="KW-0378">Hydrolase</keyword>
<dbReference type="InterPro" id="IPR029069">
    <property type="entry name" value="HotDog_dom_sf"/>
</dbReference>
<dbReference type="InterPro" id="IPR003736">
    <property type="entry name" value="PAAI_dom"/>
</dbReference>
<evidence type="ECO:0000313" key="4">
    <source>
        <dbReference type="Proteomes" id="UP000037688"/>
    </source>
</evidence>
<dbReference type="SUPFAM" id="SSF54637">
    <property type="entry name" value="Thioesterase/thiol ester dehydrase-isomerase"/>
    <property type="match status" value="1"/>
</dbReference>
<dbReference type="Proteomes" id="UP000037688">
    <property type="component" value="Unassembled WGS sequence"/>
</dbReference>
<accession>A0A0M9BKX0</accession>
<name>A0A0M9BKX0_9BACL</name>
<dbReference type="EMBL" id="LITU01000081">
    <property type="protein sequence ID" value="KOY13536.1"/>
    <property type="molecule type" value="Genomic_DNA"/>
</dbReference>
<dbReference type="InterPro" id="IPR006683">
    <property type="entry name" value="Thioestr_dom"/>
</dbReference>
<dbReference type="Gene3D" id="3.10.129.10">
    <property type="entry name" value="Hotdog Thioesterase"/>
    <property type="match status" value="1"/>
</dbReference>
<evidence type="ECO:0000313" key="3">
    <source>
        <dbReference type="EMBL" id="KOY13536.1"/>
    </source>
</evidence>
<gene>
    <name evidence="3" type="ORF">AMS66_27930</name>
</gene>
<feature type="domain" description="Thioesterase" evidence="2">
    <location>
        <begin position="45"/>
        <end position="121"/>
    </location>
</feature>
<dbReference type="CDD" id="cd03443">
    <property type="entry name" value="PaaI_thioesterase"/>
    <property type="match status" value="1"/>
</dbReference>
<organism evidence="3 4">
    <name type="scientific">Paenibacillus xylanivorans</name>
    <dbReference type="NCBI Taxonomy" id="1705561"/>
    <lineage>
        <taxon>Bacteria</taxon>
        <taxon>Bacillati</taxon>
        <taxon>Bacillota</taxon>
        <taxon>Bacilli</taxon>
        <taxon>Bacillales</taxon>
        <taxon>Paenibacillaceae</taxon>
        <taxon>Paenibacillus</taxon>
    </lineage>
</organism>
<dbReference type="PANTHER" id="PTHR47260">
    <property type="entry name" value="UPF0644 PROTEIN PB2B4.06"/>
    <property type="match status" value="1"/>
</dbReference>
<protein>
    <submittedName>
        <fullName evidence="3">Thioesterase</fullName>
    </submittedName>
</protein>
<dbReference type="Pfam" id="PF03061">
    <property type="entry name" value="4HBT"/>
    <property type="match status" value="1"/>
</dbReference>
<sequence length="141" mass="14973">MGILDKMVEEGNGRFWGFLGCRFIKGDGKEVQIALTAGEHHTNSMGIIHGGVLTSLMDQAMGMVATAAMEVDSCVTTNLNVHFLAPMRQGELIVTSTILHQAGRSVTAQSEVRDASGTLGCMATATFRIARAKTQSTESQG</sequence>
<keyword evidence="4" id="KW-1185">Reference proteome</keyword>
<evidence type="ECO:0000256" key="1">
    <source>
        <dbReference type="ARBA" id="ARBA00022801"/>
    </source>
</evidence>
<dbReference type="PANTHER" id="PTHR47260:SF3">
    <property type="entry name" value="THIOESTERASE FAMILY PROTEIN (AFU_ORTHOLOGUE AFUA_7G03960)"/>
    <property type="match status" value="1"/>
</dbReference>
<dbReference type="NCBIfam" id="TIGR00369">
    <property type="entry name" value="unchar_dom_1"/>
    <property type="match status" value="1"/>
</dbReference>
<comment type="caution">
    <text evidence="3">The sequence shown here is derived from an EMBL/GenBank/DDBJ whole genome shotgun (WGS) entry which is preliminary data.</text>
</comment>